<comment type="caution">
    <text evidence="1">The sequence shown here is derived from an EMBL/GenBank/DDBJ whole genome shotgun (WGS) entry which is preliminary data.</text>
</comment>
<evidence type="ECO:0000313" key="1">
    <source>
        <dbReference type="EMBL" id="RXS93020.1"/>
    </source>
</evidence>
<dbReference type="EMBL" id="SDMK01000006">
    <property type="protein sequence ID" value="RXS93020.1"/>
    <property type="molecule type" value="Genomic_DNA"/>
</dbReference>
<evidence type="ECO:0000313" key="2">
    <source>
        <dbReference type="Proteomes" id="UP000290253"/>
    </source>
</evidence>
<organism evidence="1 2">
    <name type="scientific">Silvibacterium dinghuense</name>
    <dbReference type="NCBI Taxonomy" id="1560006"/>
    <lineage>
        <taxon>Bacteria</taxon>
        <taxon>Pseudomonadati</taxon>
        <taxon>Acidobacteriota</taxon>
        <taxon>Terriglobia</taxon>
        <taxon>Terriglobales</taxon>
        <taxon>Acidobacteriaceae</taxon>
        <taxon>Silvibacterium</taxon>
    </lineage>
</organism>
<reference evidence="1 2" key="1">
    <citation type="journal article" date="2016" name="Int. J. Syst. Evol. Microbiol.">
        <title>Acidipila dinghuensis sp. nov., an acidobacterium isolated from forest soil.</title>
        <authorList>
            <person name="Jiang Y.W."/>
            <person name="Wang J."/>
            <person name="Chen M.H."/>
            <person name="Lv Y.Y."/>
            <person name="Qiu L.H."/>
        </authorList>
    </citation>
    <scope>NUCLEOTIDE SEQUENCE [LARGE SCALE GENOMIC DNA]</scope>
    <source>
        <strain evidence="1 2">DHOF10</strain>
    </source>
</reference>
<name>A0A4Q1S8T2_9BACT</name>
<sequence>MRVAVNGMEVLSPADAGDVGLSRDTRWQLAQRIAASDIFAKSELLQKFLLHICELHLRDRDSEIREQNIGVRVFGRPAGYNPGDDNIVRNYAVQLRKRLSLYFEGEGDHEELRVEIPRGGYIPVFRRRSEPLAPVPHPVAVPEDISQIQPAPFSALAAIPPRRDWRMFMLGLVVGLLLCGASAYKWKAQAVAATSHFVPSPLWAAMFPRNHDTLIVPADSGLGILQNLTRQPVDLSSYTDGQYLSGLNLKGLDQGSIDDLRTQRYTSMIDLDITSRLSHLPEVVPEHLVIRYARDLRMDDLRENNAILLGAIHTDPWINLLQTNLNFQFACARRVDDCYILNSHPARGEPASYRSDLRSPYRETYSVLALLPNLDHSGWILLIEGLDMAGTEAAADLLLDDATMRPVIQKSFTRTGDPRGFELLIKTGSLGAQALPAQIVAERLPS</sequence>
<protein>
    <submittedName>
        <fullName evidence="1">Uncharacterized protein</fullName>
    </submittedName>
</protein>
<dbReference type="RefSeq" id="WP_129210087.1">
    <property type="nucleotide sequence ID" value="NZ_BMGU01000001.1"/>
</dbReference>
<dbReference type="AlphaFoldDB" id="A0A4Q1S8T2"/>
<proteinExistence type="predicted"/>
<dbReference type="OrthoDB" id="104580at2"/>
<gene>
    <name evidence="1" type="ORF">ESZ00_19490</name>
</gene>
<keyword evidence="2" id="KW-1185">Reference proteome</keyword>
<dbReference type="Proteomes" id="UP000290253">
    <property type="component" value="Unassembled WGS sequence"/>
</dbReference>
<accession>A0A4Q1S8T2</accession>